<sequence length="92" mass="10489">MAPDGDPMEQTCFWMAEACFEQIRSLAPRPTERIITLEEYYNTPTISLTIKVVDGRLTAVQVPHQEAEDLTPRAQLPYTLRSSQIPLFHPSE</sequence>
<protein>
    <submittedName>
        <fullName evidence="1">Uncharacterized protein</fullName>
    </submittedName>
</protein>
<name>A0A2B7WQX4_POLH7</name>
<accession>A0A2B7WQX4</accession>
<keyword evidence="2" id="KW-1185">Reference proteome</keyword>
<dbReference type="EMBL" id="PDNA01000280">
    <property type="protein sequence ID" value="PGG98978.1"/>
    <property type="molecule type" value="Genomic_DNA"/>
</dbReference>
<evidence type="ECO:0000313" key="2">
    <source>
        <dbReference type="Proteomes" id="UP000224634"/>
    </source>
</evidence>
<reference evidence="1 2" key="1">
    <citation type="submission" date="2017-10" db="EMBL/GenBank/DDBJ databases">
        <title>Comparative genomics in systemic dimorphic fungi from Ajellomycetaceae.</title>
        <authorList>
            <person name="Munoz J.F."/>
            <person name="Mcewen J.G."/>
            <person name="Clay O.K."/>
            <person name="Cuomo C.A."/>
        </authorList>
    </citation>
    <scope>NUCLEOTIDE SEQUENCE [LARGE SCALE GENOMIC DNA]</scope>
    <source>
        <strain evidence="1 2">UAMH7299</strain>
    </source>
</reference>
<comment type="caution">
    <text evidence="1">The sequence shown here is derived from an EMBL/GenBank/DDBJ whole genome shotgun (WGS) entry which is preliminary data.</text>
</comment>
<evidence type="ECO:0000313" key="1">
    <source>
        <dbReference type="EMBL" id="PGG98978.1"/>
    </source>
</evidence>
<dbReference type="STRING" id="1447883.A0A2B7WQX4"/>
<organism evidence="1 2">
    <name type="scientific">Polytolypa hystricis (strain UAMH7299)</name>
    <dbReference type="NCBI Taxonomy" id="1447883"/>
    <lineage>
        <taxon>Eukaryota</taxon>
        <taxon>Fungi</taxon>
        <taxon>Dikarya</taxon>
        <taxon>Ascomycota</taxon>
        <taxon>Pezizomycotina</taxon>
        <taxon>Eurotiomycetes</taxon>
        <taxon>Eurotiomycetidae</taxon>
        <taxon>Onygenales</taxon>
        <taxon>Onygenales incertae sedis</taxon>
        <taxon>Polytolypa</taxon>
    </lineage>
</organism>
<dbReference type="Proteomes" id="UP000224634">
    <property type="component" value="Unassembled WGS sequence"/>
</dbReference>
<proteinExistence type="predicted"/>
<dbReference type="AlphaFoldDB" id="A0A2B7WQX4"/>
<dbReference type="OrthoDB" id="4175458at2759"/>
<gene>
    <name evidence="1" type="ORF">AJ80_09433</name>
</gene>